<reference evidence="2" key="1">
    <citation type="submission" date="2016-06" db="EMBL/GenBank/DDBJ databases">
        <title>Parallel loss of symbiosis genes in relatives of nitrogen-fixing non-legume Parasponia.</title>
        <authorList>
            <person name="Van Velzen R."/>
            <person name="Holmer R."/>
            <person name="Bu F."/>
            <person name="Rutten L."/>
            <person name="Van Zeijl A."/>
            <person name="Liu W."/>
            <person name="Santuari L."/>
            <person name="Cao Q."/>
            <person name="Sharma T."/>
            <person name="Shen D."/>
            <person name="Roswanjaya Y."/>
            <person name="Wardhani T."/>
            <person name="Kalhor M.S."/>
            <person name="Jansen J."/>
            <person name="Van den Hoogen J."/>
            <person name="Gungor B."/>
            <person name="Hartog M."/>
            <person name="Hontelez J."/>
            <person name="Verver J."/>
            <person name="Yang W.-C."/>
            <person name="Schijlen E."/>
            <person name="Repin R."/>
            <person name="Schilthuizen M."/>
            <person name="Schranz E."/>
            <person name="Heidstra R."/>
            <person name="Miyata K."/>
            <person name="Fedorova E."/>
            <person name="Kohlen W."/>
            <person name="Bisseling T."/>
            <person name="Smit S."/>
            <person name="Geurts R."/>
        </authorList>
    </citation>
    <scope>NUCLEOTIDE SEQUENCE [LARGE SCALE GENOMIC DNA]</scope>
    <source>
        <strain evidence="2">cv. WU1-14</strain>
    </source>
</reference>
<dbReference type="OrthoDB" id="511529at2759"/>
<dbReference type="STRING" id="3476.A0A2P5AXU5"/>
<protein>
    <submittedName>
        <fullName evidence="1">TFIIB transcription factor</fullName>
    </submittedName>
</protein>
<name>A0A2P5AXU5_PARAD</name>
<dbReference type="Gene3D" id="1.10.472.170">
    <property type="match status" value="1"/>
</dbReference>
<dbReference type="SUPFAM" id="SSF47954">
    <property type="entry name" value="Cyclin-like"/>
    <property type="match status" value="2"/>
</dbReference>
<dbReference type="EMBL" id="JXTB01000417">
    <property type="protein sequence ID" value="PON41359.1"/>
    <property type="molecule type" value="Genomic_DNA"/>
</dbReference>
<dbReference type="Gene3D" id="1.10.472.10">
    <property type="entry name" value="Cyclin-like"/>
    <property type="match status" value="1"/>
</dbReference>
<dbReference type="AlphaFoldDB" id="A0A2P5AXU5"/>
<dbReference type="PANTHER" id="PTHR48428">
    <property type="entry name" value="PLANT-SPECIFIC TFIIB-RELATED PROTEIN PTF2"/>
    <property type="match status" value="1"/>
</dbReference>
<comment type="caution">
    <text evidence="1">The sequence shown here is derived from an EMBL/GenBank/DDBJ whole genome shotgun (WGS) entry which is preliminary data.</text>
</comment>
<gene>
    <name evidence="1" type="ORF">PanWU01x14_290280</name>
</gene>
<dbReference type="InterPro" id="IPR053340">
    <property type="entry name" value="PTF2"/>
</dbReference>
<organism evidence="1 2">
    <name type="scientific">Parasponia andersonii</name>
    <name type="common">Sponia andersonii</name>
    <dbReference type="NCBI Taxonomy" id="3476"/>
    <lineage>
        <taxon>Eukaryota</taxon>
        <taxon>Viridiplantae</taxon>
        <taxon>Streptophyta</taxon>
        <taxon>Embryophyta</taxon>
        <taxon>Tracheophyta</taxon>
        <taxon>Spermatophyta</taxon>
        <taxon>Magnoliopsida</taxon>
        <taxon>eudicotyledons</taxon>
        <taxon>Gunneridae</taxon>
        <taxon>Pentapetalae</taxon>
        <taxon>rosids</taxon>
        <taxon>fabids</taxon>
        <taxon>Rosales</taxon>
        <taxon>Cannabaceae</taxon>
        <taxon>Parasponia</taxon>
    </lineage>
</organism>
<sequence>MSGLCSNCNSKSLSRDTTTDFSICDSCGFVQKFDSFEAPLGGVNGPQGTFIRVGTSGTGTLYNYKDTKIYKAHKLIDGIADRLGLGPKSHDLKTMASAITQGEFGQGSWFDVFVGACAYVVMRKDKKSLPMPIAEVSSLIGCDEYELGRMVFRVVEFLKLRRPEYPDFDLVGSFERALRNSEVFRCVRGEKKERMREQGVFLMQCMVKWSLTTGRRPVAVVAAVLVFVAELNEVGVRIEDVAKEVHAKVYTSILRYKELSETLVKVAQVLPWGKNVTTKNIVKNAPFVIHYMEQKSMSRPGGKGSEGLERFRFDLDDVASECLRKDVEFGTDMTLVDDDFKYFELDFDRRDSDDVDTLKLSPECLSMIYTKFSSAMGYAKSSQESGEVHRRERRDLDIHNCTEWWSGESDLSKKLLLKQILEKDVGLNALPPSFVAGCEVYKKRREKINAAKRRIDRIMHPLISDSGDSRNNSSVDCEQPRKKRKRAKVNVIDWEDLIIETLLLHQVKPEEIEKGHYNTLMDLYVFNSGIIPEVPELIEA</sequence>
<dbReference type="InterPro" id="IPR036915">
    <property type="entry name" value="Cyclin-like_sf"/>
</dbReference>
<evidence type="ECO:0000313" key="1">
    <source>
        <dbReference type="EMBL" id="PON41359.1"/>
    </source>
</evidence>
<evidence type="ECO:0000313" key="2">
    <source>
        <dbReference type="Proteomes" id="UP000237105"/>
    </source>
</evidence>
<keyword evidence="2" id="KW-1185">Reference proteome</keyword>
<dbReference type="PANTHER" id="PTHR48428:SF1">
    <property type="entry name" value="PLANT-SPECIFIC TFIIB-RELATED PROTEIN PTF2"/>
    <property type="match status" value="1"/>
</dbReference>
<proteinExistence type="predicted"/>
<accession>A0A2P5AXU5</accession>
<dbReference type="Proteomes" id="UP000237105">
    <property type="component" value="Unassembled WGS sequence"/>
</dbReference>